<proteinExistence type="predicted"/>
<dbReference type="Pfam" id="PF14372">
    <property type="entry name" value="hAT-like_RNase-H"/>
    <property type="match status" value="1"/>
</dbReference>
<feature type="region of interest" description="Disordered" evidence="1">
    <location>
        <begin position="426"/>
        <end position="504"/>
    </location>
</feature>
<accession>A0AAQ3T3Z1</accession>
<feature type="domain" description="hAT-like transposase RNase-H fold" evidence="3">
    <location>
        <begin position="112"/>
        <end position="199"/>
    </location>
</feature>
<evidence type="ECO:0000259" key="2">
    <source>
        <dbReference type="Pfam" id="PF05699"/>
    </source>
</evidence>
<evidence type="ECO:0000313" key="4">
    <source>
        <dbReference type="EMBL" id="WVZ64832.1"/>
    </source>
</evidence>
<evidence type="ECO:0000256" key="1">
    <source>
        <dbReference type="SAM" id="MobiDB-lite"/>
    </source>
</evidence>
<dbReference type="PANTHER" id="PTHR23272:SF182">
    <property type="entry name" value="OS09G0381850 PROTEIN"/>
    <property type="match status" value="1"/>
</dbReference>
<dbReference type="SMART" id="SM00614">
    <property type="entry name" value="ZnF_BED"/>
    <property type="match status" value="1"/>
</dbReference>
<dbReference type="PANTHER" id="PTHR23272">
    <property type="entry name" value="BED FINGER-RELATED"/>
    <property type="match status" value="1"/>
</dbReference>
<dbReference type="SUPFAM" id="SSF53098">
    <property type="entry name" value="Ribonuclease H-like"/>
    <property type="match status" value="1"/>
</dbReference>
<protein>
    <recommendedName>
        <fullName evidence="6">BED-type domain-containing protein</fullName>
    </recommendedName>
</protein>
<name>A0AAQ3T3Z1_PASNO</name>
<dbReference type="InterPro" id="IPR008906">
    <property type="entry name" value="HATC_C_dom"/>
</dbReference>
<gene>
    <name evidence="4" type="ORF">U9M48_014301</name>
</gene>
<sequence length="504" mass="57132">MDDAFIDDSVASNVKASLQKCNKVDATRNLFVVRSATHLLDQVIQVGLDELDRIMEKSAKCPRYEKGSNQLAVQYPNGRYAPSPKDWRTANKICEILKQFQEYIDWMPNFPSATDLFDTVKRVYREADSESRYVTDDAFSKIKRKFKERWKFCFLHVCMPMVMDPKCSLECIKFFVQDNEKYDYMHEVCDTFVNLFKEYSDQVDDPNCTSGSKARKGTVEDADTLSKYYHDSKHQSNTCKTRPAFDEASVLQWWKEHSLNYPTIARMARDILALPCNTDCKVAKRTAGFTMCELAVESCIEMLVCTQDWLTPAGTEDVHENANNGIDEEDSIGNPTVWDVFIPTFVDGKVARAECMLCHRVFNYCSTNGTSSLLRHHATCRSRTSKRPRHQGLTSLPSIQNTLVASGSDPKQKKLSFLPSSQKKCLSTADASPEQKQLALPDTYTDTKRKNQEVDQNGSHEELVVPEEIVASPIVSTENNKCHGEIPSPGQKPIDTSHTNQKAD</sequence>
<dbReference type="EMBL" id="CP144747">
    <property type="protein sequence ID" value="WVZ64832.1"/>
    <property type="molecule type" value="Genomic_DNA"/>
</dbReference>
<feature type="compositionally biased region" description="Basic and acidic residues" evidence="1">
    <location>
        <begin position="445"/>
        <end position="463"/>
    </location>
</feature>
<organism evidence="4 5">
    <name type="scientific">Paspalum notatum var. saurae</name>
    <dbReference type="NCBI Taxonomy" id="547442"/>
    <lineage>
        <taxon>Eukaryota</taxon>
        <taxon>Viridiplantae</taxon>
        <taxon>Streptophyta</taxon>
        <taxon>Embryophyta</taxon>
        <taxon>Tracheophyta</taxon>
        <taxon>Spermatophyta</taxon>
        <taxon>Magnoliopsida</taxon>
        <taxon>Liliopsida</taxon>
        <taxon>Poales</taxon>
        <taxon>Poaceae</taxon>
        <taxon>PACMAD clade</taxon>
        <taxon>Panicoideae</taxon>
        <taxon>Andropogonodae</taxon>
        <taxon>Paspaleae</taxon>
        <taxon>Paspalinae</taxon>
        <taxon>Paspalum</taxon>
    </lineage>
</organism>
<reference evidence="4 5" key="1">
    <citation type="submission" date="2024-02" db="EMBL/GenBank/DDBJ databases">
        <title>High-quality chromosome-scale genome assembly of Pensacola bahiagrass (Paspalum notatum Flugge var. saurae).</title>
        <authorList>
            <person name="Vega J.M."/>
            <person name="Podio M."/>
            <person name="Orjuela J."/>
            <person name="Siena L.A."/>
            <person name="Pessino S.C."/>
            <person name="Combes M.C."/>
            <person name="Mariac C."/>
            <person name="Albertini E."/>
            <person name="Pupilli F."/>
            <person name="Ortiz J.P.A."/>
            <person name="Leblanc O."/>
        </authorList>
    </citation>
    <scope>NUCLEOTIDE SEQUENCE [LARGE SCALE GENOMIC DNA]</scope>
    <source>
        <strain evidence="4">R1</strain>
        <tissue evidence="4">Leaf</tissue>
    </source>
</reference>
<dbReference type="GO" id="GO:0003677">
    <property type="term" value="F:DNA binding"/>
    <property type="evidence" value="ECO:0007669"/>
    <property type="project" value="InterPro"/>
</dbReference>
<dbReference type="Pfam" id="PF05699">
    <property type="entry name" value="Dimer_Tnp_hAT"/>
    <property type="match status" value="1"/>
</dbReference>
<evidence type="ECO:0000259" key="3">
    <source>
        <dbReference type="Pfam" id="PF14372"/>
    </source>
</evidence>
<keyword evidence="5" id="KW-1185">Reference proteome</keyword>
<evidence type="ECO:0000313" key="5">
    <source>
        <dbReference type="Proteomes" id="UP001341281"/>
    </source>
</evidence>
<dbReference type="Proteomes" id="UP001341281">
    <property type="component" value="Chromosome 03"/>
</dbReference>
<dbReference type="InterPro" id="IPR025525">
    <property type="entry name" value="hAT-like_transposase_RNase-H"/>
</dbReference>
<dbReference type="InterPro" id="IPR012337">
    <property type="entry name" value="RNaseH-like_sf"/>
</dbReference>
<dbReference type="GO" id="GO:0046983">
    <property type="term" value="F:protein dimerization activity"/>
    <property type="evidence" value="ECO:0007669"/>
    <property type="project" value="InterPro"/>
</dbReference>
<evidence type="ECO:0008006" key="6">
    <source>
        <dbReference type="Google" id="ProtNLM"/>
    </source>
</evidence>
<feature type="domain" description="HAT C-terminal dimerisation" evidence="2">
    <location>
        <begin position="238"/>
        <end position="276"/>
    </location>
</feature>
<dbReference type="InterPro" id="IPR036236">
    <property type="entry name" value="Znf_C2H2_sf"/>
</dbReference>
<dbReference type="SUPFAM" id="SSF57667">
    <property type="entry name" value="beta-beta-alpha zinc fingers"/>
    <property type="match status" value="1"/>
</dbReference>
<feature type="compositionally biased region" description="Polar residues" evidence="1">
    <location>
        <begin position="494"/>
        <end position="504"/>
    </location>
</feature>
<dbReference type="AlphaFoldDB" id="A0AAQ3T3Z1"/>